<accession>A0A511XN75</accession>
<protein>
    <submittedName>
        <fullName evidence="1">Uncharacterized protein</fullName>
    </submittedName>
</protein>
<organism evidence="1 2">
    <name type="scientific">Acetobacter oeni</name>
    <dbReference type="NCBI Taxonomy" id="304077"/>
    <lineage>
        <taxon>Bacteria</taxon>
        <taxon>Pseudomonadati</taxon>
        <taxon>Pseudomonadota</taxon>
        <taxon>Alphaproteobacteria</taxon>
        <taxon>Acetobacterales</taxon>
        <taxon>Acetobacteraceae</taxon>
        <taxon>Acetobacter</taxon>
    </lineage>
</organism>
<dbReference type="AlphaFoldDB" id="A0A511XN75"/>
<proteinExistence type="predicted"/>
<gene>
    <name evidence="1" type="ORF">AOE01nite_26100</name>
</gene>
<keyword evidence="2" id="KW-1185">Reference proteome</keyword>
<dbReference type="EMBL" id="BJYG01000040">
    <property type="protein sequence ID" value="GEN64386.1"/>
    <property type="molecule type" value="Genomic_DNA"/>
</dbReference>
<dbReference type="Proteomes" id="UP000321746">
    <property type="component" value="Unassembled WGS sequence"/>
</dbReference>
<evidence type="ECO:0000313" key="1">
    <source>
        <dbReference type="EMBL" id="GEN64386.1"/>
    </source>
</evidence>
<sequence>MSGFMEEIRLSCRSQALLPNPGLISGSPGGLAGARLAERWLRCRVPIAPDRL</sequence>
<name>A0A511XN75_9PROT</name>
<reference evidence="1 2" key="1">
    <citation type="submission" date="2019-07" db="EMBL/GenBank/DDBJ databases">
        <title>Whole genome shotgun sequence of Acetobacter oeni NBRC 105207.</title>
        <authorList>
            <person name="Hosoyama A."/>
            <person name="Uohara A."/>
            <person name="Ohji S."/>
            <person name="Ichikawa N."/>
        </authorList>
    </citation>
    <scope>NUCLEOTIDE SEQUENCE [LARGE SCALE GENOMIC DNA]</scope>
    <source>
        <strain evidence="1 2">NBRC 105207</strain>
    </source>
</reference>
<comment type="caution">
    <text evidence="1">The sequence shown here is derived from an EMBL/GenBank/DDBJ whole genome shotgun (WGS) entry which is preliminary data.</text>
</comment>
<evidence type="ECO:0000313" key="2">
    <source>
        <dbReference type="Proteomes" id="UP000321746"/>
    </source>
</evidence>